<dbReference type="PANTHER" id="PTHR33221:SF13">
    <property type="entry name" value="TRANSCRIPTIONAL REGULATOR-RELATED"/>
    <property type="match status" value="1"/>
</dbReference>
<proteinExistence type="predicted"/>
<name>A0ABW5HAK5_9PSEU</name>
<organism evidence="1 2">
    <name type="scientific">Amycolatopsis silviterrae</name>
    <dbReference type="NCBI Taxonomy" id="1656914"/>
    <lineage>
        <taxon>Bacteria</taxon>
        <taxon>Bacillati</taxon>
        <taxon>Actinomycetota</taxon>
        <taxon>Actinomycetes</taxon>
        <taxon>Pseudonocardiales</taxon>
        <taxon>Pseudonocardiaceae</taxon>
        <taxon>Amycolatopsis</taxon>
    </lineage>
</organism>
<dbReference type="SUPFAM" id="SSF46785">
    <property type="entry name" value="Winged helix' DNA-binding domain"/>
    <property type="match status" value="1"/>
</dbReference>
<dbReference type="PANTHER" id="PTHR33221">
    <property type="entry name" value="WINGED HELIX-TURN-HELIX TRANSCRIPTIONAL REGULATOR, RRF2 FAMILY"/>
    <property type="match status" value="1"/>
</dbReference>
<sequence>MKLSNGIEWVLHCCVTLSQAQGPVPAQRLAELHDIPPAYLAKHLQVLSRAGVVHSSQGQDGGYGLTRPPGEISVLDVVAAIDGPGGFFRCTEIRKRGPLAAAPERCTTRCSIARAMADAELAWNEALSKITIADLAENIDADSGGTALGDVREWLEAR</sequence>
<dbReference type="InterPro" id="IPR036388">
    <property type="entry name" value="WH-like_DNA-bd_sf"/>
</dbReference>
<dbReference type="Pfam" id="PF02082">
    <property type="entry name" value="Rrf2"/>
    <property type="match status" value="1"/>
</dbReference>
<evidence type="ECO:0000313" key="1">
    <source>
        <dbReference type="EMBL" id="MFD2469970.1"/>
    </source>
</evidence>
<dbReference type="Proteomes" id="UP001597483">
    <property type="component" value="Unassembled WGS sequence"/>
</dbReference>
<dbReference type="PROSITE" id="PS01332">
    <property type="entry name" value="HTH_RRF2_1"/>
    <property type="match status" value="1"/>
</dbReference>
<gene>
    <name evidence="1" type="ORF">ACFSVL_21475</name>
</gene>
<dbReference type="RefSeq" id="WP_378306795.1">
    <property type="nucleotide sequence ID" value="NZ_JBHUKS010000015.1"/>
</dbReference>
<keyword evidence="2" id="KW-1185">Reference proteome</keyword>
<dbReference type="InterPro" id="IPR000944">
    <property type="entry name" value="Tscrpt_reg_Rrf2"/>
</dbReference>
<dbReference type="NCBIfam" id="TIGR00738">
    <property type="entry name" value="rrf2_super"/>
    <property type="match status" value="1"/>
</dbReference>
<accession>A0ABW5HAK5</accession>
<dbReference type="InterPro" id="IPR030489">
    <property type="entry name" value="TR_Rrf2-type_CS"/>
</dbReference>
<dbReference type="Gene3D" id="1.10.10.10">
    <property type="entry name" value="Winged helix-like DNA-binding domain superfamily/Winged helix DNA-binding domain"/>
    <property type="match status" value="1"/>
</dbReference>
<evidence type="ECO:0000313" key="2">
    <source>
        <dbReference type="Proteomes" id="UP001597483"/>
    </source>
</evidence>
<protein>
    <submittedName>
        <fullName evidence="1">RrF2 family transcriptional regulator</fullName>
    </submittedName>
</protein>
<dbReference type="InterPro" id="IPR036390">
    <property type="entry name" value="WH_DNA-bd_sf"/>
</dbReference>
<dbReference type="EMBL" id="JBHUKS010000015">
    <property type="protein sequence ID" value="MFD2469970.1"/>
    <property type="molecule type" value="Genomic_DNA"/>
</dbReference>
<dbReference type="PROSITE" id="PS51197">
    <property type="entry name" value="HTH_RRF2_2"/>
    <property type="match status" value="1"/>
</dbReference>
<reference evidence="2" key="1">
    <citation type="journal article" date="2019" name="Int. J. Syst. Evol. Microbiol.">
        <title>The Global Catalogue of Microorganisms (GCM) 10K type strain sequencing project: providing services to taxonomists for standard genome sequencing and annotation.</title>
        <authorList>
            <consortium name="The Broad Institute Genomics Platform"/>
            <consortium name="The Broad Institute Genome Sequencing Center for Infectious Disease"/>
            <person name="Wu L."/>
            <person name="Ma J."/>
        </authorList>
    </citation>
    <scope>NUCLEOTIDE SEQUENCE [LARGE SCALE GENOMIC DNA]</scope>
    <source>
        <strain evidence="2">CGMCC 4.7641</strain>
    </source>
</reference>
<comment type="caution">
    <text evidence="1">The sequence shown here is derived from an EMBL/GenBank/DDBJ whole genome shotgun (WGS) entry which is preliminary data.</text>
</comment>